<dbReference type="InterPro" id="IPR019874">
    <property type="entry name" value="RF_methyltr_PrmC"/>
</dbReference>
<keyword evidence="1 4" id="KW-0489">Methyltransferase</keyword>
<proteinExistence type="inferred from homology"/>
<dbReference type="Gene3D" id="1.10.8.10">
    <property type="entry name" value="DNA helicase RuvA subunit, C-terminal domain"/>
    <property type="match status" value="1"/>
</dbReference>
<feature type="binding site" evidence="4">
    <location>
        <position position="177"/>
    </location>
    <ligand>
        <name>S-adenosyl-L-methionine</name>
        <dbReference type="ChEBI" id="CHEBI:59789"/>
    </ligand>
</feature>
<evidence type="ECO:0000256" key="4">
    <source>
        <dbReference type="HAMAP-Rule" id="MF_02126"/>
    </source>
</evidence>
<comment type="similarity">
    <text evidence="4">Belongs to the protein N5-glutamine methyltransferase family. PrmC subfamily.</text>
</comment>
<feature type="binding site" evidence="4">
    <location>
        <begin position="193"/>
        <end position="196"/>
    </location>
    <ligand>
        <name>substrate</name>
    </ligand>
</feature>
<dbReference type="NCBIfam" id="TIGR03534">
    <property type="entry name" value="RF_mod_PrmC"/>
    <property type="match status" value="1"/>
</dbReference>
<dbReference type="Proteomes" id="UP000809621">
    <property type="component" value="Unassembled WGS sequence"/>
</dbReference>
<evidence type="ECO:0000259" key="6">
    <source>
        <dbReference type="Pfam" id="PF17827"/>
    </source>
</evidence>
<protein>
    <recommendedName>
        <fullName evidence="4">Release factor glutamine methyltransferase</fullName>
        <shortName evidence="4">RF MTase</shortName>
        <ecNumber evidence="4">2.1.1.297</ecNumber>
    </recommendedName>
    <alternativeName>
        <fullName evidence="4">N5-glutamine methyltransferase PrmC</fullName>
    </alternativeName>
    <alternativeName>
        <fullName evidence="4">Protein-(glutamine-N5) MTase PrmC</fullName>
    </alternativeName>
    <alternativeName>
        <fullName evidence="4">Protein-glutamine N-methyltransferase PrmC</fullName>
    </alternativeName>
</protein>
<name>A0ABS2HH29_9VIBR</name>
<dbReference type="NCBIfam" id="TIGR00536">
    <property type="entry name" value="hemK_fam"/>
    <property type="match status" value="1"/>
</dbReference>
<dbReference type="Pfam" id="PF17827">
    <property type="entry name" value="PrmC_N"/>
    <property type="match status" value="1"/>
</dbReference>
<evidence type="ECO:0000256" key="1">
    <source>
        <dbReference type="ARBA" id="ARBA00022603"/>
    </source>
</evidence>
<feature type="binding site" evidence="4">
    <location>
        <position position="193"/>
    </location>
    <ligand>
        <name>S-adenosyl-L-methionine</name>
        <dbReference type="ChEBI" id="CHEBI:59789"/>
    </ligand>
</feature>
<dbReference type="Gene3D" id="3.40.50.150">
    <property type="entry name" value="Vaccinia Virus protein VP39"/>
    <property type="match status" value="1"/>
</dbReference>
<dbReference type="GO" id="GO:0102559">
    <property type="term" value="F:peptide chain release factor N(5)-glutamine methyltransferase activity"/>
    <property type="evidence" value="ECO:0007669"/>
    <property type="project" value="UniProtKB-EC"/>
</dbReference>
<dbReference type="InterPro" id="IPR029063">
    <property type="entry name" value="SAM-dependent_MTases_sf"/>
</dbReference>
<accession>A0ABS2HH29</accession>
<evidence type="ECO:0000313" key="7">
    <source>
        <dbReference type="EMBL" id="MBM7036386.1"/>
    </source>
</evidence>
<dbReference type="InterPro" id="IPR002052">
    <property type="entry name" value="DNA_methylase_N6_adenine_CS"/>
</dbReference>
<dbReference type="PANTHER" id="PTHR18895">
    <property type="entry name" value="HEMK METHYLTRANSFERASE"/>
    <property type="match status" value="1"/>
</dbReference>
<reference evidence="7 8" key="1">
    <citation type="submission" date="2021-02" db="EMBL/GenBank/DDBJ databases">
        <authorList>
            <person name="Park J.-S."/>
        </authorList>
    </citation>
    <scope>NUCLEOTIDE SEQUENCE [LARGE SCALE GENOMIC DNA]</scope>
    <source>
        <strain evidence="7 8">188UL20-2</strain>
    </source>
</reference>
<keyword evidence="3 4" id="KW-0949">S-adenosyl-L-methionine</keyword>
<dbReference type="InterPro" id="IPR004556">
    <property type="entry name" value="HemK-like"/>
</dbReference>
<dbReference type="PANTHER" id="PTHR18895:SF74">
    <property type="entry name" value="MTRF1L RELEASE FACTOR GLUTAMINE METHYLTRANSFERASE"/>
    <property type="match status" value="1"/>
</dbReference>
<dbReference type="GO" id="GO:0032259">
    <property type="term" value="P:methylation"/>
    <property type="evidence" value="ECO:0007669"/>
    <property type="project" value="UniProtKB-KW"/>
</dbReference>
<evidence type="ECO:0000313" key="8">
    <source>
        <dbReference type="Proteomes" id="UP000809621"/>
    </source>
</evidence>
<evidence type="ECO:0000256" key="2">
    <source>
        <dbReference type="ARBA" id="ARBA00022679"/>
    </source>
</evidence>
<organism evidence="7 8">
    <name type="scientific">Vibrio ulleungensis</name>
    <dbReference type="NCBI Taxonomy" id="2807619"/>
    <lineage>
        <taxon>Bacteria</taxon>
        <taxon>Pseudomonadati</taxon>
        <taxon>Pseudomonadota</taxon>
        <taxon>Gammaproteobacteria</taxon>
        <taxon>Vibrionales</taxon>
        <taxon>Vibrionaceae</taxon>
        <taxon>Vibrio</taxon>
    </lineage>
</organism>
<feature type="domain" description="Release factor glutamine methyltransferase N-terminal" evidence="6">
    <location>
        <begin position="15"/>
        <end position="83"/>
    </location>
</feature>
<dbReference type="EMBL" id="JAFEUM010000002">
    <property type="protein sequence ID" value="MBM7036386.1"/>
    <property type="molecule type" value="Genomic_DNA"/>
</dbReference>
<gene>
    <name evidence="4 7" type="primary">prmC</name>
    <name evidence="7" type="ORF">JQC93_08155</name>
</gene>
<dbReference type="InterPro" id="IPR050320">
    <property type="entry name" value="N5-glutamine_MTase"/>
</dbReference>
<keyword evidence="2 4" id="KW-0808">Transferase</keyword>
<comment type="caution">
    <text evidence="7">The sequence shown here is derived from an EMBL/GenBank/DDBJ whole genome shotgun (WGS) entry which is preliminary data.</text>
</comment>
<comment type="function">
    <text evidence="4">Methylates the class 1 translation termination release factors RF1/PrfA and RF2/PrfB on the glutamine residue of the universally conserved GGQ motif.</text>
</comment>
<dbReference type="EC" id="2.1.1.297" evidence="4"/>
<dbReference type="CDD" id="cd02440">
    <property type="entry name" value="AdoMet_MTases"/>
    <property type="match status" value="1"/>
</dbReference>
<dbReference type="HAMAP" id="MF_02126">
    <property type="entry name" value="RF_methyltr_PrmC"/>
    <property type="match status" value="1"/>
</dbReference>
<dbReference type="SUPFAM" id="SSF53335">
    <property type="entry name" value="S-adenosyl-L-methionine-dependent methyltransferases"/>
    <property type="match status" value="1"/>
</dbReference>
<comment type="catalytic activity">
    <reaction evidence="4">
        <text>L-glutaminyl-[peptide chain release factor] + S-adenosyl-L-methionine = N(5)-methyl-L-glutaminyl-[peptide chain release factor] + S-adenosyl-L-homocysteine + H(+)</text>
        <dbReference type="Rhea" id="RHEA:42896"/>
        <dbReference type="Rhea" id="RHEA-COMP:10271"/>
        <dbReference type="Rhea" id="RHEA-COMP:10272"/>
        <dbReference type="ChEBI" id="CHEBI:15378"/>
        <dbReference type="ChEBI" id="CHEBI:30011"/>
        <dbReference type="ChEBI" id="CHEBI:57856"/>
        <dbReference type="ChEBI" id="CHEBI:59789"/>
        <dbReference type="ChEBI" id="CHEBI:61891"/>
        <dbReference type="EC" id="2.1.1.297"/>
    </reaction>
</comment>
<keyword evidence="8" id="KW-1185">Reference proteome</keyword>
<dbReference type="PROSITE" id="PS00092">
    <property type="entry name" value="N6_MTASE"/>
    <property type="match status" value="1"/>
</dbReference>
<feature type="binding site" evidence="4">
    <location>
        <position position="149"/>
    </location>
    <ligand>
        <name>S-adenosyl-L-methionine</name>
        <dbReference type="ChEBI" id="CHEBI:59789"/>
    </ligand>
</feature>
<dbReference type="RefSeq" id="WP_205157951.1">
    <property type="nucleotide sequence ID" value="NZ_JAFEUM010000002.1"/>
</dbReference>
<dbReference type="InterPro" id="IPR025714">
    <property type="entry name" value="Methyltranfer_dom"/>
</dbReference>
<feature type="binding site" evidence="4">
    <location>
        <begin position="126"/>
        <end position="130"/>
    </location>
    <ligand>
        <name>S-adenosyl-L-methionine</name>
        <dbReference type="ChEBI" id="CHEBI:59789"/>
    </ligand>
</feature>
<sequence length="292" mass="32299">MQHFALSANSTVELALESATQALLEHSESAKLDAQVLLCFVLQKPHSYLFTWPEKSLTNQQVSQYKSLVNRRTHGEPIAYIVGTREFWSLELDVSPSTLIPRPDTERLVELALDKTTDGQAILDLGTGTGAIALALASECPQSSVTGVDFQQPAVLIAKQNARRLGIKNAEFKLSDWFSAVDNDTQFSTIVSNPPYIDPADPHLSEGDVRFEPVTALVATNEGLSDLQHIATQARGYLTEQGWLLMEHGYDQGEKVREILNDLGYTQVRTELDYGGRDRVTLGQWTTVHSTD</sequence>
<feature type="domain" description="Methyltransferase" evidence="5">
    <location>
        <begin position="118"/>
        <end position="250"/>
    </location>
</feature>
<dbReference type="Pfam" id="PF13847">
    <property type="entry name" value="Methyltransf_31"/>
    <property type="match status" value="1"/>
</dbReference>
<dbReference type="InterPro" id="IPR040758">
    <property type="entry name" value="PrmC_N"/>
</dbReference>
<evidence type="ECO:0000259" key="5">
    <source>
        <dbReference type="Pfam" id="PF13847"/>
    </source>
</evidence>
<evidence type="ECO:0000256" key="3">
    <source>
        <dbReference type="ARBA" id="ARBA00022691"/>
    </source>
</evidence>